<dbReference type="PANTHER" id="PTHR13142:SF1">
    <property type="entry name" value="INNER CENTROMERE PROTEIN"/>
    <property type="match status" value="1"/>
</dbReference>
<dbReference type="GO" id="GO:0005634">
    <property type="term" value="C:nucleus"/>
    <property type="evidence" value="ECO:0007669"/>
    <property type="project" value="UniProtKB-SubCell"/>
</dbReference>
<feature type="domain" description="Inner centromere protein ARK-binding" evidence="9">
    <location>
        <begin position="249"/>
        <end position="289"/>
    </location>
</feature>
<dbReference type="EMBL" id="HBJA01105731">
    <property type="protein sequence ID" value="CAE0825271.1"/>
    <property type="molecule type" value="Transcribed_RNA"/>
</dbReference>
<evidence type="ECO:0000256" key="7">
    <source>
        <dbReference type="ARBA" id="ARBA00023242"/>
    </source>
</evidence>
<organism evidence="10">
    <name type="scientific">Eutreptiella gymnastica</name>
    <dbReference type="NCBI Taxonomy" id="73025"/>
    <lineage>
        <taxon>Eukaryota</taxon>
        <taxon>Discoba</taxon>
        <taxon>Euglenozoa</taxon>
        <taxon>Euglenida</taxon>
        <taxon>Spirocuta</taxon>
        <taxon>Euglenophyceae</taxon>
        <taxon>Eutreptiales</taxon>
        <taxon>Eutreptiaceae</taxon>
        <taxon>Eutreptiella</taxon>
    </lineage>
</organism>
<keyword evidence="4" id="KW-0963">Cytoplasm</keyword>
<evidence type="ECO:0000259" key="9">
    <source>
        <dbReference type="Pfam" id="PF03941"/>
    </source>
</evidence>
<accession>A0A7S4LF82</accession>
<reference evidence="10" key="1">
    <citation type="submission" date="2021-01" db="EMBL/GenBank/DDBJ databases">
        <authorList>
            <person name="Corre E."/>
            <person name="Pelletier E."/>
            <person name="Niang G."/>
            <person name="Scheremetjew M."/>
            <person name="Finn R."/>
            <person name="Kale V."/>
            <person name="Holt S."/>
            <person name="Cochrane G."/>
            <person name="Meng A."/>
            <person name="Brown T."/>
            <person name="Cohen L."/>
        </authorList>
    </citation>
    <scope>NUCLEOTIDE SEQUENCE</scope>
    <source>
        <strain evidence="10">CCMP1594</strain>
    </source>
</reference>
<keyword evidence="6" id="KW-0206">Cytoskeleton</keyword>
<dbReference type="Pfam" id="PF03941">
    <property type="entry name" value="INCENP_ARK-bind"/>
    <property type="match status" value="1"/>
</dbReference>
<feature type="compositionally biased region" description="Low complexity" evidence="8">
    <location>
        <begin position="222"/>
        <end position="261"/>
    </location>
</feature>
<keyword evidence="5" id="KW-0159">Chromosome partition</keyword>
<name>A0A7S4LF82_9EUGL</name>
<evidence type="ECO:0000256" key="1">
    <source>
        <dbReference type="ARBA" id="ARBA00004123"/>
    </source>
</evidence>
<evidence type="ECO:0000313" key="10">
    <source>
        <dbReference type="EMBL" id="CAE0825271.1"/>
    </source>
</evidence>
<dbReference type="GO" id="GO:0007059">
    <property type="term" value="P:chromosome segregation"/>
    <property type="evidence" value="ECO:0007669"/>
    <property type="project" value="UniProtKB-KW"/>
</dbReference>
<comment type="similarity">
    <text evidence="3">Belongs to the INCENP family.</text>
</comment>
<feature type="compositionally biased region" description="Polar residues" evidence="8">
    <location>
        <begin position="29"/>
        <end position="43"/>
    </location>
</feature>
<evidence type="ECO:0000256" key="4">
    <source>
        <dbReference type="ARBA" id="ARBA00022490"/>
    </source>
</evidence>
<feature type="compositionally biased region" description="Basic and acidic residues" evidence="8">
    <location>
        <begin position="48"/>
        <end position="152"/>
    </location>
</feature>
<evidence type="ECO:0000256" key="8">
    <source>
        <dbReference type="SAM" id="MobiDB-lite"/>
    </source>
</evidence>
<gene>
    <name evidence="10" type="ORF">EGYM00163_LOCUS36517</name>
</gene>
<protein>
    <recommendedName>
        <fullName evidence="9">Inner centromere protein ARK-binding domain-containing protein</fullName>
    </recommendedName>
</protein>
<dbReference type="PANTHER" id="PTHR13142">
    <property type="entry name" value="INNER CENTROMERE PROTEIN"/>
    <property type="match status" value="1"/>
</dbReference>
<comment type="subcellular location">
    <subcellularLocation>
        <location evidence="2">Cytoplasm</location>
        <location evidence="2">Cytoskeleton</location>
        <location evidence="2">Spindle</location>
    </subcellularLocation>
    <subcellularLocation>
        <location evidence="1">Nucleus</location>
    </subcellularLocation>
</comment>
<keyword evidence="7" id="KW-0539">Nucleus</keyword>
<evidence type="ECO:0000256" key="2">
    <source>
        <dbReference type="ARBA" id="ARBA00004186"/>
    </source>
</evidence>
<evidence type="ECO:0000256" key="5">
    <source>
        <dbReference type="ARBA" id="ARBA00022829"/>
    </source>
</evidence>
<sequence>MTATALQEAVEAIQSFSAFQKAILEKSAGLSNLKSRKTPTTPYAMSKKISEKAVHENLEREKREKLEREKQKERERKERDRHDREEQERARQEKEKELRRAELERKHQEEQERLRAERARKEREAEERQRSKEQEDKENRLKRQQDESQERRNSKKQKMSKMPGSVPTSPKAQPLDKNKPLVDMGPAKVAKPSPLINMTNVAVPSPKQHKPGGQSTPAFPYSGSQPKQHQHQQQHQQQAAQPSQPQSGQKSNPPSWARSAAISEALAAQTIDPDEVFAPLSGVDLEVIFGPAFLKHKRPRTSSANWAADRYTPEEEHRYKRELGYIK</sequence>
<dbReference type="InterPro" id="IPR005635">
    <property type="entry name" value="Inner_centromere_prot_ARK-bd"/>
</dbReference>
<dbReference type="AlphaFoldDB" id="A0A7S4LF82"/>
<proteinExistence type="inferred from homology"/>
<evidence type="ECO:0000256" key="3">
    <source>
        <dbReference type="ARBA" id="ARBA00010042"/>
    </source>
</evidence>
<dbReference type="GO" id="GO:0005819">
    <property type="term" value="C:spindle"/>
    <property type="evidence" value="ECO:0007669"/>
    <property type="project" value="UniProtKB-SubCell"/>
</dbReference>
<evidence type="ECO:0000256" key="6">
    <source>
        <dbReference type="ARBA" id="ARBA00023212"/>
    </source>
</evidence>
<feature type="region of interest" description="Disordered" evidence="8">
    <location>
        <begin position="26"/>
        <end position="261"/>
    </location>
</feature>